<accession>A0AAJ0LW14</accession>
<comment type="caution">
    <text evidence="2">The sequence shown here is derived from an EMBL/GenBank/DDBJ whole genome shotgun (WGS) entry which is preliminary data.</text>
</comment>
<dbReference type="Proteomes" id="UP001271007">
    <property type="component" value="Unassembled WGS sequence"/>
</dbReference>
<reference evidence="2" key="1">
    <citation type="submission" date="2023-04" db="EMBL/GenBank/DDBJ databases">
        <title>Black Yeasts Isolated from many extreme environments.</title>
        <authorList>
            <person name="Coleine C."/>
            <person name="Stajich J.E."/>
            <person name="Selbmann L."/>
        </authorList>
    </citation>
    <scope>NUCLEOTIDE SEQUENCE</scope>
    <source>
        <strain evidence="2">CCFEE 5312</strain>
    </source>
</reference>
<keyword evidence="3" id="KW-1185">Reference proteome</keyword>
<organism evidence="2 3">
    <name type="scientific">Extremus antarcticus</name>
    <dbReference type="NCBI Taxonomy" id="702011"/>
    <lineage>
        <taxon>Eukaryota</taxon>
        <taxon>Fungi</taxon>
        <taxon>Dikarya</taxon>
        <taxon>Ascomycota</taxon>
        <taxon>Pezizomycotina</taxon>
        <taxon>Dothideomycetes</taxon>
        <taxon>Dothideomycetidae</taxon>
        <taxon>Mycosphaerellales</taxon>
        <taxon>Extremaceae</taxon>
        <taxon>Extremus</taxon>
    </lineage>
</organism>
<gene>
    <name evidence="2" type="ORF">LTR09_001485</name>
</gene>
<name>A0AAJ0LW14_9PEZI</name>
<sequence>MAAIFIVAGLAIADKVEKRKEAKRLKKERDEVRYRELQVETNRRLATKQRGDGGGDVIDNIPAYEEDAETSGEEQMRSAVDEASPPPYDDVVAVGEMRERNWKTQMQRRRSSVTSQRSGAQGQVASPT</sequence>
<evidence type="ECO:0000313" key="3">
    <source>
        <dbReference type="Proteomes" id="UP001271007"/>
    </source>
</evidence>
<proteinExistence type="predicted"/>
<evidence type="ECO:0000313" key="2">
    <source>
        <dbReference type="EMBL" id="KAK3057303.1"/>
    </source>
</evidence>
<feature type="region of interest" description="Disordered" evidence="1">
    <location>
        <begin position="66"/>
        <end position="128"/>
    </location>
</feature>
<dbReference type="AlphaFoldDB" id="A0AAJ0LW14"/>
<feature type="compositionally biased region" description="Polar residues" evidence="1">
    <location>
        <begin position="119"/>
        <end position="128"/>
    </location>
</feature>
<evidence type="ECO:0000256" key="1">
    <source>
        <dbReference type="SAM" id="MobiDB-lite"/>
    </source>
</evidence>
<dbReference type="EMBL" id="JAWDJX010000003">
    <property type="protein sequence ID" value="KAK3057303.1"/>
    <property type="molecule type" value="Genomic_DNA"/>
</dbReference>
<protein>
    <submittedName>
        <fullName evidence="2">Uncharacterized protein</fullName>
    </submittedName>
</protein>